<keyword evidence="20" id="KW-1185">Reference proteome</keyword>
<dbReference type="GO" id="GO:0004129">
    <property type="term" value="F:cytochrome-c oxidase activity"/>
    <property type="evidence" value="ECO:0007669"/>
    <property type="project" value="InterPro"/>
</dbReference>
<evidence type="ECO:0000256" key="13">
    <source>
        <dbReference type="ARBA" id="ARBA00023288"/>
    </source>
</evidence>
<evidence type="ECO:0000259" key="17">
    <source>
        <dbReference type="PROSITE" id="PS50857"/>
    </source>
</evidence>
<comment type="caution">
    <text evidence="19">The sequence shown here is derived from an EMBL/GenBank/DDBJ whole genome shotgun (WGS) entry which is preliminary data.</text>
</comment>
<comment type="subcellular location">
    <subcellularLocation>
        <location evidence="1">Cell membrane</location>
        <topology evidence="1">Multi-pass membrane protein</topology>
    </subcellularLocation>
</comment>
<keyword evidence="13" id="KW-0449">Lipoprotein</keyword>
<evidence type="ECO:0000256" key="3">
    <source>
        <dbReference type="ARBA" id="ARBA00022448"/>
    </source>
</evidence>
<dbReference type="InterPro" id="IPR006333">
    <property type="entry name" value="Cyt_o_ubiquinol_oxidase_su2"/>
</dbReference>
<name>A0A4R6FY29_9SPHN</name>
<evidence type="ECO:0000256" key="11">
    <source>
        <dbReference type="ARBA" id="ARBA00023136"/>
    </source>
</evidence>
<dbReference type="GO" id="GO:0005886">
    <property type="term" value="C:plasma membrane"/>
    <property type="evidence" value="ECO:0007669"/>
    <property type="project" value="UniProtKB-SubCell"/>
</dbReference>
<feature type="compositionally biased region" description="Basic and acidic residues" evidence="15">
    <location>
        <begin position="337"/>
        <end position="353"/>
    </location>
</feature>
<dbReference type="SUPFAM" id="SSF81464">
    <property type="entry name" value="Cytochrome c oxidase subunit II-like, transmembrane region"/>
    <property type="match status" value="1"/>
</dbReference>
<feature type="transmembrane region" description="Helical" evidence="16">
    <location>
        <begin position="62"/>
        <end position="85"/>
    </location>
</feature>
<dbReference type="InterPro" id="IPR002429">
    <property type="entry name" value="CcO_II-like_C"/>
</dbReference>
<keyword evidence="4" id="KW-1003">Cell membrane</keyword>
<evidence type="ECO:0000256" key="8">
    <source>
        <dbReference type="ARBA" id="ARBA00022982"/>
    </source>
</evidence>
<dbReference type="InterPro" id="IPR036257">
    <property type="entry name" value="Cyt_c_oxidase_su2_TM_sf"/>
</dbReference>
<dbReference type="Gene3D" id="1.10.287.90">
    <property type="match status" value="1"/>
</dbReference>
<organism evidence="19 20">
    <name type="scientific">Stakelama pacifica</name>
    <dbReference type="NCBI Taxonomy" id="517720"/>
    <lineage>
        <taxon>Bacteria</taxon>
        <taxon>Pseudomonadati</taxon>
        <taxon>Pseudomonadota</taxon>
        <taxon>Alphaproteobacteria</taxon>
        <taxon>Sphingomonadales</taxon>
        <taxon>Sphingomonadaceae</taxon>
        <taxon>Stakelama</taxon>
    </lineage>
</organism>
<dbReference type="Gene3D" id="2.60.40.420">
    <property type="entry name" value="Cupredoxins - blue copper proteins"/>
    <property type="match status" value="1"/>
</dbReference>
<dbReference type="CDD" id="cd04212">
    <property type="entry name" value="CuRO_UO_II"/>
    <property type="match status" value="1"/>
</dbReference>
<keyword evidence="7" id="KW-0732">Signal</keyword>
<evidence type="ECO:0000256" key="9">
    <source>
        <dbReference type="ARBA" id="ARBA00022989"/>
    </source>
</evidence>
<dbReference type="PROSITE" id="PS50857">
    <property type="entry name" value="COX2_CUA"/>
    <property type="match status" value="1"/>
</dbReference>
<dbReference type="PANTHER" id="PTHR22888">
    <property type="entry name" value="CYTOCHROME C OXIDASE, SUBUNIT II"/>
    <property type="match status" value="1"/>
</dbReference>
<evidence type="ECO:0000256" key="6">
    <source>
        <dbReference type="ARBA" id="ARBA00022692"/>
    </source>
</evidence>
<evidence type="ECO:0000313" key="20">
    <source>
        <dbReference type="Proteomes" id="UP000295493"/>
    </source>
</evidence>
<dbReference type="GO" id="GO:0042773">
    <property type="term" value="P:ATP synthesis coupled electron transport"/>
    <property type="evidence" value="ECO:0007669"/>
    <property type="project" value="TreeGrafter"/>
</dbReference>
<keyword evidence="5" id="KW-0679">Respiratory chain</keyword>
<evidence type="ECO:0000256" key="16">
    <source>
        <dbReference type="SAM" id="Phobius"/>
    </source>
</evidence>
<dbReference type="EMBL" id="SNWD01000001">
    <property type="protein sequence ID" value="TDN86909.1"/>
    <property type="molecule type" value="Genomic_DNA"/>
</dbReference>
<evidence type="ECO:0000256" key="10">
    <source>
        <dbReference type="ARBA" id="ARBA00023002"/>
    </source>
</evidence>
<keyword evidence="10" id="KW-0560">Oxidoreductase</keyword>
<keyword evidence="12" id="KW-0564">Palmitate</keyword>
<dbReference type="InterPro" id="IPR034227">
    <property type="entry name" value="CuRO_UO_II"/>
</dbReference>
<evidence type="ECO:0000256" key="12">
    <source>
        <dbReference type="ARBA" id="ARBA00023139"/>
    </source>
</evidence>
<dbReference type="PROSITE" id="PS50999">
    <property type="entry name" value="COX2_TM"/>
    <property type="match status" value="1"/>
</dbReference>
<keyword evidence="9 16" id="KW-1133">Transmembrane helix</keyword>
<evidence type="ECO:0000256" key="2">
    <source>
        <dbReference type="ARBA" id="ARBA00007866"/>
    </source>
</evidence>
<evidence type="ECO:0000256" key="7">
    <source>
        <dbReference type="ARBA" id="ARBA00022729"/>
    </source>
</evidence>
<keyword evidence="8" id="KW-0249">Electron transport</keyword>
<dbReference type="GO" id="GO:0016682">
    <property type="term" value="F:oxidoreductase activity, acting on diphenols and related substances as donors, oxygen as acceptor"/>
    <property type="evidence" value="ECO:0007669"/>
    <property type="project" value="InterPro"/>
</dbReference>
<dbReference type="InterPro" id="IPR010514">
    <property type="entry name" value="COX_ARM"/>
</dbReference>
<gene>
    <name evidence="19" type="ORF">EV664_101487</name>
</gene>
<evidence type="ECO:0000256" key="15">
    <source>
        <dbReference type="SAM" id="MobiDB-lite"/>
    </source>
</evidence>
<evidence type="ECO:0000256" key="14">
    <source>
        <dbReference type="ARBA" id="ARBA00030198"/>
    </source>
</evidence>
<accession>A0A4R6FY29</accession>
<dbReference type="Proteomes" id="UP000295493">
    <property type="component" value="Unassembled WGS sequence"/>
</dbReference>
<evidence type="ECO:0000256" key="5">
    <source>
        <dbReference type="ARBA" id="ARBA00022660"/>
    </source>
</evidence>
<evidence type="ECO:0000259" key="18">
    <source>
        <dbReference type="PROSITE" id="PS50999"/>
    </source>
</evidence>
<protein>
    <recommendedName>
        <fullName evidence="14">Ubiquinol oxidase polypeptide II</fullName>
    </recommendedName>
</protein>
<feature type="region of interest" description="Disordered" evidence="15">
    <location>
        <begin position="337"/>
        <end position="390"/>
    </location>
</feature>
<evidence type="ECO:0000313" key="19">
    <source>
        <dbReference type="EMBL" id="TDN86909.1"/>
    </source>
</evidence>
<dbReference type="NCBIfam" id="TIGR01433">
    <property type="entry name" value="CyoA"/>
    <property type="match status" value="1"/>
</dbReference>
<comment type="similarity">
    <text evidence="2">Belongs to the cytochrome c oxidase subunit 2 family.</text>
</comment>
<keyword evidence="6 16" id="KW-0812">Transmembrane</keyword>
<proteinExistence type="inferred from homology"/>
<evidence type="ECO:0000256" key="1">
    <source>
        <dbReference type="ARBA" id="ARBA00004651"/>
    </source>
</evidence>
<dbReference type="Pfam" id="PF06481">
    <property type="entry name" value="COX_ARM"/>
    <property type="match status" value="1"/>
</dbReference>
<dbReference type="SUPFAM" id="SSF49503">
    <property type="entry name" value="Cupredoxins"/>
    <property type="match status" value="1"/>
</dbReference>
<dbReference type="AlphaFoldDB" id="A0A4R6FY29"/>
<dbReference type="GO" id="GO:0009486">
    <property type="term" value="F:cytochrome bo3 ubiquinol oxidase activity"/>
    <property type="evidence" value="ECO:0007669"/>
    <property type="project" value="InterPro"/>
</dbReference>
<keyword evidence="11 16" id="KW-0472">Membrane</keyword>
<keyword evidence="3" id="KW-0813">Transport</keyword>
<feature type="domain" description="Cytochrome oxidase subunit II copper A binding" evidence="17">
    <location>
        <begin position="154"/>
        <end position="266"/>
    </location>
</feature>
<reference evidence="19 20" key="1">
    <citation type="submission" date="2019-03" db="EMBL/GenBank/DDBJ databases">
        <title>Genomic Encyclopedia of Type Strains, Phase IV (KMG-IV): sequencing the most valuable type-strain genomes for metagenomic binning, comparative biology and taxonomic classification.</title>
        <authorList>
            <person name="Goeker M."/>
        </authorList>
    </citation>
    <scope>NUCLEOTIDE SEQUENCE [LARGE SCALE GENOMIC DNA]</scope>
    <source>
        <strain evidence="19 20">DSM 25059</strain>
    </source>
</reference>
<feature type="domain" description="Cytochrome oxidase subunit II transmembrane region profile" evidence="18">
    <location>
        <begin position="40"/>
        <end position="139"/>
    </location>
</feature>
<feature type="transmembrane region" description="Helical" evidence="16">
    <location>
        <begin position="111"/>
        <end position="129"/>
    </location>
</feature>
<sequence length="390" mass="42631">MSNVALRRHPLDTGTMTPSSFSRTRGRLLASLAAIGLLPLLSGCNAVVLSPSGDVAQQQRDLILIATALMLLIIIPVMVLTVIFARKYRAGNEATEDEYDPDWDHSTGLELLIWSAPLLIIICLGAVTWTSTHRLDPYRPIERLQPGRDVAKDAKPLDIQVVSLDWKWLFIYPEYGIATVNEVAAPVDRPITFHLTSSSVMNAFYVPALAGMIYTMPSMETKLNAVINKPGDYEGMSANFSGDGFSHMRFRFHGLSNEQFGQWIASAKQSGRKLDRADYMKLAQPSEDVPVIRFSGVAPDLYDKVVNNCVAPGSVCMRDMMAADAATAAGEKIDGKGMKMRGMDMTHPDHADDTASVLPLRGAGLTPPNRREGPQMTADNEPMAPVADKL</sequence>
<dbReference type="InterPro" id="IPR008972">
    <property type="entry name" value="Cupredoxin"/>
</dbReference>
<evidence type="ECO:0000256" key="4">
    <source>
        <dbReference type="ARBA" id="ARBA00022475"/>
    </source>
</evidence>
<dbReference type="GO" id="GO:0005507">
    <property type="term" value="F:copper ion binding"/>
    <property type="evidence" value="ECO:0007669"/>
    <property type="project" value="InterPro"/>
</dbReference>
<dbReference type="PANTHER" id="PTHR22888:SF18">
    <property type="entry name" value="CYTOCHROME BO(3) UBIQUINOL OXIDASE SUBUNIT 2"/>
    <property type="match status" value="1"/>
</dbReference>
<dbReference type="InterPro" id="IPR011759">
    <property type="entry name" value="Cyt_c_oxidase_su2_TM_dom"/>
</dbReference>
<dbReference type="InterPro" id="IPR045187">
    <property type="entry name" value="CcO_II"/>
</dbReference>